<dbReference type="Proteomes" id="UP001151760">
    <property type="component" value="Unassembled WGS sequence"/>
</dbReference>
<feature type="non-terminal residue" evidence="2">
    <location>
        <position position="1"/>
    </location>
</feature>
<accession>A0ABQ4ZBB4</accession>
<evidence type="ECO:0000256" key="1">
    <source>
        <dbReference type="SAM" id="MobiDB-lite"/>
    </source>
</evidence>
<name>A0ABQ4ZBB4_9ASTR</name>
<reference evidence="2" key="2">
    <citation type="submission" date="2022-01" db="EMBL/GenBank/DDBJ databases">
        <authorList>
            <person name="Yamashiro T."/>
            <person name="Shiraishi A."/>
            <person name="Satake H."/>
            <person name="Nakayama K."/>
        </authorList>
    </citation>
    <scope>NUCLEOTIDE SEQUENCE</scope>
</reference>
<feature type="compositionally biased region" description="Basic and acidic residues" evidence="1">
    <location>
        <begin position="91"/>
        <end position="107"/>
    </location>
</feature>
<organism evidence="2 3">
    <name type="scientific">Tanacetum coccineum</name>
    <dbReference type="NCBI Taxonomy" id="301880"/>
    <lineage>
        <taxon>Eukaryota</taxon>
        <taxon>Viridiplantae</taxon>
        <taxon>Streptophyta</taxon>
        <taxon>Embryophyta</taxon>
        <taxon>Tracheophyta</taxon>
        <taxon>Spermatophyta</taxon>
        <taxon>Magnoliopsida</taxon>
        <taxon>eudicotyledons</taxon>
        <taxon>Gunneridae</taxon>
        <taxon>Pentapetalae</taxon>
        <taxon>asterids</taxon>
        <taxon>campanulids</taxon>
        <taxon>Asterales</taxon>
        <taxon>Asteraceae</taxon>
        <taxon>Asteroideae</taxon>
        <taxon>Anthemideae</taxon>
        <taxon>Anthemidinae</taxon>
        <taxon>Tanacetum</taxon>
    </lineage>
</organism>
<feature type="compositionally biased region" description="Polar residues" evidence="1">
    <location>
        <begin position="8"/>
        <end position="41"/>
    </location>
</feature>
<evidence type="ECO:0000313" key="3">
    <source>
        <dbReference type="Proteomes" id="UP001151760"/>
    </source>
</evidence>
<gene>
    <name evidence="2" type="ORF">Tco_0769103</name>
</gene>
<comment type="caution">
    <text evidence="2">The sequence shown here is derived from an EMBL/GenBank/DDBJ whole genome shotgun (WGS) entry which is preliminary data.</text>
</comment>
<sequence length="125" mass="13839">IVSDKENANSSENYCSKTGNYQSSDNENNTYGNESNSSGKVSSQSRNESSNSEKDTDVDATYITPSYDTKPMADVPYTAEYNVFAVETQHTEQHENMNDTSLMEKVDSNTTPDSLDMCNNEFEAG</sequence>
<protein>
    <submittedName>
        <fullName evidence="2">Uncharacterized protein</fullName>
    </submittedName>
</protein>
<evidence type="ECO:0000313" key="2">
    <source>
        <dbReference type="EMBL" id="GJS86467.1"/>
    </source>
</evidence>
<feature type="region of interest" description="Disordered" evidence="1">
    <location>
        <begin position="1"/>
        <end position="73"/>
    </location>
</feature>
<keyword evidence="3" id="KW-1185">Reference proteome</keyword>
<reference evidence="2" key="1">
    <citation type="journal article" date="2022" name="Int. J. Mol. Sci.">
        <title>Draft Genome of Tanacetum Coccineum: Genomic Comparison of Closely Related Tanacetum-Family Plants.</title>
        <authorList>
            <person name="Yamashiro T."/>
            <person name="Shiraishi A."/>
            <person name="Nakayama K."/>
            <person name="Satake H."/>
        </authorList>
    </citation>
    <scope>NUCLEOTIDE SEQUENCE</scope>
</reference>
<dbReference type="EMBL" id="BQNB010011126">
    <property type="protein sequence ID" value="GJS86467.1"/>
    <property type="molecule type" value="Genomic_DNA"/>
</dbReference>
<proteinExistence type="predicted"/>
<feature type="region of interest" description="Disordered" evidence="1">
    <location>
        <begin position="91"/>
        <end position="125"/>
    </location>
</feature>